<sequence>MSPTRRGVAQFLLAAVLGVGLVPTKVGTSAAADDPEAFVAAIYARYENGGEGVPLDNAETVRALFEPRLAERMIADSDEAAAAGEVGKLDGDPFVNAQDWDISDLRVDVEAGTPDTAEGHVTFLNFGEPKQIELRLVQIDQGWRIRDVFWDEGSLRGLYTH</sequence>
<protein>
    <recommendedName>
        <fullName evidence="1">DUF3828 domain-containing protein</fullName>
    </recommendedName>
</protein>
<dbReference type="EMBL" id="JBEPSM010000003">
    <property type="protein sequence ID" value="MET4635798.1"/>
    <property type="molecule type" value="Genomic_DNA"/>
</dbReference>
<accession>A0ABV2R3W3</accession>
<organism evidence="2 3">
    <name type="scientific">Kaistia defluvii</name>
    <dbReference type="NCBI Taxonomy" id="410841"/>
    <lineage>
        <taxon>Bacteria</taxon>
        <taxon>Pseudomonadati</taxon>
        <taxon>Pseudomonadota</taxon>
        <taxon>Alphaproteobacteria</taxon>
        <taxon>Hyphomicrobiales</taxon>
        <taxon>Kaistiaceae</taxon>
        <taxon>Kaistia</taxon>
    </lineage>
</organism>
<dbReference type="Pfam" id="PF12883">
    <property type="entry name" value="DUF3828"/>
    <property type="match status" value="1"/>
</dbReference>
<evidence type="ECO:0000259" key="1">
    <source>
        <dbReference type="Pfam" id="PF12883"/>
    </source>
</evidence>
<proteinExistence type="predicted"/>
<gene>
    <name evidence="2" type="ORF">ABIE08_003749</name>
</gene>
<feature type="domain" description="DUF3828" evidence="1">
    <location>
        <begin position="35"/>
        <end position="148"/>
    </location>
</feature>
<keyword evidence="3" id="KW-1185">Reference proteome</keyword>
<name>A0ABV2R3W3_9HYPH</name>
<dbReference type="InterPro" id="IPR024289">
    <property type="entry name" value="DUF3828"/>
</dbReference>
<evidence type="ECO:0000313" key="2">
    <source>
        <dbReference type="EMBL" id="MET4635798.1"/>
    </source>
</evidence>
<dbReference type="RefSeq" id="WP_354553348.1">
    <property type="nucleotide sequence ID" value="NZ_JBEPSM010000003.1"/>
</dbReference>
<dbReference type="Proteomes" id="UP001549321">
    <property type="component" value="Unassembled WGS sequence"/>
</dbReference>
<dbReference type="Gene3D" id="3.10.450.50">
    <property type="match status" value="1"/>
</dbReference>
<evidence type="ECO:0000313" key="3">
    <source>
        <dbReference type="Proteomes" id="UP001549321"/>
    </source>
</evidence>
<reference evidence="2 3" key="1">
    <citation type="submission" date="2024-06" db="EMBL/GenBank/DDBJ databases">
        <title>Sorghum-associated microbial communities from plants grown in Nebraska, USA.</title>
        <authorList>
            <person name="Schachtman D."/>
        </authorList>
    </citation>
    <scope>NUCLEOTIDE SEQUENCE [LARGE SCALE GENOMIC DNA]</scope>
    <source>
        <strain evidence="2 3">3207</strain>
    </source>
</reference>
<comment type="caution">
    <text evidence="2">The sequence shown here is derived from an EMBL/GenBank/DDBJ whole genome shotgun (WGS) entry which is preliminary data.</text>
</comment>